<evidence type="ECO:0000256" key="4">
    <source>
        <dbReference type="ARBA" id="ARBA00023163"/>
    </source>
</evidence>
<evidence type="ECO:0000259" key="5">
    <source>
        <dbReference type="Pfam" id="PF04542"/>
    </source>
</evidence>
<dbReference type="SUPFAM" id="SSF88659">
    <property type="entry name" value="Sigma3 and sigma4 domains of RNA polymerase sigma factors"/>
    <property type="match status" value="1"/>
</dbReference>
<evidence type="ECO:0000313" key="7">
    <source>
        <dbReference type="EMBL" id="VAX39135.1"/>
    </source>
</evidence>
<proteinExistence type="inferred from homology"/>
<dbReference type="AlphaFoldDB" id="A0A3B1E1M4"/>
<reference evidence="7" key="1">
    <citation type="submission" date="2018-06" db="EMBL/GenBank/DDBJ databases">
        <authorList>
            <person name="Zhirakovskaya E."/>
        </authorList>
    </citation>
    <scope>NUCLEOTIDE SEQUENCE</scope>
</reference>
<gene>
    <name evidence="7" type="ORF">MNBD_PLANCTO03-635</name>
</gene>
<comment type="similarity">
    <text evidence="1">Belongs to the sigma-70 factor family. ECF subfamily.</text>
</comment>
<keyword evidence="2" id="KW-0805">Transcription regulation</keyword>
<feature type="domain" description="RNA polymerase sigma factor 70 region 4 type 2" evidence="6">
    <location>
        <begin position="132"/>
        <end position="183"/>
    </location>
</feature>
<sequence length="193" mass="22240">MSARKQQQNAVDLDLMRRIAADDEGAVEEMYDRFGSLVYRMAYQAMPTRADADDAVQEVFVRLWKTAERFDPKRAALVTWVMLITRRHLVDRLRRKRARISTGVIEESAVRDTRGENEFIGIGLERDERFGEVMERIAELPELQQRVVTRAYLGGQTLRQISEELETPLGTVKSALSRALVRLRERASEELST</sequence>
<dbReference type="Gene3D" id="1.10.1740.10">
    <property type="match status" value="1"/>
</dbReference>
<evidence type="ECO:0008006" key="8">
    <source>
        <dbReference type="Google" id="ProtNLM"/>
    </source>
</evidence>
<dbReference type="EMBL" id="UOGK01000199">
    <property type="protein sequence ID" value="VAX39135.1"/>
    <property type="molecule type" value="Genomic_DNA"/>
</dbReference>
<evidence type="ECO:0000259" key="6">
    <source>
        <dbReference type="Pfam" id="PF08281"/>
    </source>
</evidence>
<dbReference type="PANTHER" id="PTHR43133">
    <property type="entry name" value="RNA POLYMERASE ECF-TYPE SIGMA FACTO"/>
    <property type="match status" value="1"/>
</dbReference>
<feature type="domain" description="RNA polymerase sigma-70 region 2" evidence="5">
    <location>
        <begin position="30"/>
        <end position="98"/>
    </location>
</feature>
<dbReference type="InterPro" id="IPR036388">
    <property type="entry name" value="WH-like_DNA-bd_sf"/>
</dbReference>
<dbReference type="PANTHER" id="PTHR43133:SF62">
    <property type="entry name" value="RNA POLYMERASE SIGMA FACTOR SIGZ"/>
    <property type="match status" value="1"/>
</dbReference>
<dbReference type="GO" id="GO:0006352">
    <property type="term" value="P:DNA-templated transcription initiation"/>
    <property type="evidence" value="ECO:0007669"/>
    <property type="project" value="InterPro"/>
</dbReference>
<dbReference type="InterPro" id="IPR007627">
    <property type="entry name" value="RNA_pol_sigma70_r2"/>
</dbReference>
<dbReference type="Gene3D" id="1.10.10.10">
    <property type="entry name" value="Winged helix-like DNA-binding domain superfamily/Winged helix DNA-binding domain"/>
    <property type="match status" value="1"/>
</dbReference>
<dbReference type="InterPro" id="IPR013324">
    <property type="entry name" value="RNA_pol_sigma_r3/r4-like"/>
</dbReference>
<dbReference type="InterPro" id="IPR013249">
    <property type="entry name" value="RNA_pol_sigma70_r4_t2"/>
</dbReference>
<dbReference type="Pfam" id="PF08281">
    <property type="entry name" value="Sigma70_r4_2"/>
    <property type="match status" value="1"/>
</dbReference>
<evidence type="ECO:0000256" key="2">
    <source>
        <dbReference type="ARBA" id="ARBA00023015"/>
    </source>
</evidence>
<keyword evidence="3" id="KW-0731">Sigma factor</keyword>
<dbReference type="InterPro" id="IPR014284">
    <property type="entry name" value="RNA_pol_sigma-70_dom"/>
</dbReference>
<keyword evidence="4" id="KW-0804">Transcription</keyword>
<dbReference type="GO" id="GO:0003677">
    <property type="term" value="F:DNA binding"/>
    <property type="evidence" value="ECO:0007669"/>
    <property type="project" value="InterPro"/>
</dbReference>
<dbReference type="Pfam" id="PF04542">
    <property type="entry name" value="Sigma70_r2"/>
    <property type="match status" value="1"/>
</dbReference>
<dbReference type="SUPFAM" id="SSF88946">
    <property type="entry name" value="Sigma2 domain of RNA polymerase sigma factors"/>
    <property type="match status" value="1"/>
</dbReference>
<dbReference type="InterPro" id="IPR039425">
    <property type="entry name" value="RNA_pol_sigma-70-like"/>
</dbReference>
<dbReference type="GO" id="GO:0016987">
    <property type="term" value="F:sigma factor activity"/>
    <property type="evidence" value="ECO:0007669"/>
    <property type="project" value="UniProtKB-KW"/>
</dbReference>
<evidence type="ECO:0000256" key="3">
    <source>
        <dbReference type="ARBA" id="ARBA00023082"/>
    </source>
</evidence>
<dbReference type="InterPro" id="IPR013325">
    <property type="entry name" value="RNA_pol_sigma_r2"/>
</dbReference>
<protein>
    <recommendedName>
        <fullName evidence="8">Sigma-70 family RNA polymerase sigma factor</fullName>
    </recommendedName>
</protein>
<name>A0A3B1E1M4_9ZZZZ</name>
<organism evidence="7">
    <name type="scientific">hydrothermal vent metagenome</name>
    <dbReference type="NCBI Taxonomy" id="652676"/>
    <lineage>
        <taxon>unclassified sequences</taxon>
        <taxon>metagenomes</taxon>
        <taxon>ecological metagenomes</taxon>
    </lineage>
</organism>
<evidence type="ECO:0000256" key="1">
    <source>
        <dbReference type="ARBA" id="ARBA00010641"/>
    </source>
</evidence>
<accession>A0A3B1E1M4</accession>
<dbReference type="NCBIfam" id="TIGR02937">
    <property type="entry name" value="sigma70-ECF"/>
    <property type="match status" value="1"/>
</dbReference>